<evidence type="ECO:0000313" key="1">
    <source>
        <dbReference type="EMBL" id="KAH7971983.1"/>
    </source>
</evidence>
<keyword evidence="2" id="KW-1185">Reference proteome</keyword>
<proteinExistence type="predicted"/>
<protein>
    <submittedName>
        <fullName evidence="1">Uncharacterized protein</fullName>
    </submittedName>
</protein>
<dbReference type="AlphaFoldDB" id="A0A9D4QC37"/>
<gene>
    <name evidence="1" type="ORF">HPB52_004623</name>
</gene>
<organism evidence="1 2">
    <name type="scientific">Rhipicephalus sanguineus</name>
    <name type="common">Brown dog tick</name>
    <name type="synonym">Ixodes sanguineus</name>
    <dbReference type="NCBI Taxonomy" id="34632"/>
    <lineage>
        <taxon>Eukaryota</taxon>
        <taxon>Metazoa</taxon>
        <taxon>Ecdysozoa</taxon>
        <taxon>Arthropoda</taxon>
        <taxon>Chelicerata</taxon>
        <taxon>Arachnida</taxon>
        <taxon>Acari</taxon>
        <taxon>Parasitiformes</taxon>
        <taxon>Ixodida</taxon>
        <taxon>Ixodoidea</taxon>
        <taxon>Ixodidae</taxon>
        <taxon>Rhipicephalinae</taxon>
        <taxon>Rhipicephalus</taxon>
        <taxon>Rhipicephalus</taxon>
    </lineage>
</organism>
<name>A0A9D4QC37_RHISA</name>
<accession>A0A9D4QC37</accession>
<evidence type="ECO:0000313" key="2">
    <source>
        <dbReference type="Proteomes" id="UP000821837"/>
    </source>
</evidence>
<comment type="caution">
    <text evidence="1">The sequence shown here is derived from an EMBL/GenBank/DDBJ whole genome shotgun (WGS) entry which is preliminary data.</text>
</comment>
<sequence length="214" mass="23983">MRFQRLCNKRHRAATIRAGNGQANFTEFAPYQVSVVFGLVRAHTHSEFVTQIILSRNLPATPRRFGCHEVASLVGYRAMPEMSRNWEPPLNGLPNGAHALVQKLLLLGEGSTFIGSHQQGRSGYGPSSSRTIPLAPMTAWYFSARTLLWPEKHGDTLRASHDLRDAQAFRELFKRLLFKKEPSSERLRVQGADVDEATLTLVGVGSGFPRHYEE</sequence>
<reference evidence="1" key="1">
    <citation type="journal article" date="2020" name="Cell">
        <title>Large-Scale Comparative Analyses of Tick Genomes Elucidate Their Genetic Diversity and Vector Capacities.</title>
        <authorList>
            <consortium name="Tick Genome and Microbiome Consortium (TIGMIC)"/>
            <person name="Jia N."/>
            <person name="Wang J."/>
            <person name="Shi W."/>
            <person name="Du L."/>
            <person name="Sun Y."/>
            <person name="Zhan W."/>
            <person name="Jiang J.F."/>
            <person name="Wang Q."/>
            <person name="Zhang B."/>
            <person name="Ji P."/>
            <person name="Bell-Sakyi L."/>
            <person name="Cui X.M."/>
            <person name="Yuan T.T."/>
            <person name="Jiang B.G."/>
            <person name="Yang W.F."/>
            <person name="Lam T.T."/>
            <person name="Chang Q.C."/>
            <person name="Ding S.J."/>
            <person name="Wang X.J."/>
            <person name="Zhu J.G."/>
            <person name="Ruan X.D."/>
            <person name="Zhao L."/>
            <person name="Wei J.T."/>
            <person name="Ye R.Z."/>
            <person name="Que T.C."/>
            <person name="Du C.H."/>
            <person name="Zhou Y.H."/>
            <person name="Cheng J.X."/>
            <person name="Dai P.F."/>
            <person name="Guo W.B."/>
            <person name="Han X.H."/>
            <person name="Huang E.J."/>
            <person name="Li L.F."/>
            <person name="Wei W."/>
            <person name="Gao Y.C."/>
            <person name="Liu J.Z."/>
            <person name="Shao H.Z."/>
            <person name="Wang X."/>
            <person name="Wang C.C."/>
            <person name="Yang T.C."/>
            <person name="Huo Q.B."/>
            <person name="Li W."/>
            <person name="Chen H.Y."/>
            <person name="Chen S.E."/>
            <person name="Zhou L.G."/>
            <person name="Ni X.B."/>
            <person name="Tian J.H."/>
            <person name="Sheng Y."/>
            <person name="Liu T."/>
            <person name="Pan Y.S."/>
            <person name="Xia L.Y."/>
            <person name="Li J."/>
            <person name="Zhao F."/>
            <person name="Cao W.C."/>
        </authorList>
    </citation>
    <scope>NUCLEOTIDE SEQUENCE</scope>
    <source>
        <strain evidence="1">Rsan-2018</strain>
    </source>
</reference>
<reference evidence="1" key="2">
    <citation type="submission" date="2021-09" db="EMBL/GenBank/DDBJ databases">
        <authorList>
            <person name="Jia N."/>
            <person name="Wang J."/>
            <person name="Shi W."/>
            <person name="Du L."/>
            <person name="Sun Y."/>
            <person name="Zhan W."/>
            <person name="Jiang J."/>
            <person name="Wang Q."/>
            <person name="Zhang B."/>
            <person name="Ji P."/>
            <person name="Sakyi L.B."/>
            <person name="Cui X."/>
            <person name="Yuan T."/>
            <person name="Jiang B."/>
            <person name="Yang W."/>
            <person name="Lam T.T.-Y."/>
            <person name="Chang Q."/>
            <person name="Ding S."/>
            <person name="Wang X."/>
            <person name="Zhu J."/>
            <person name="Ruan X."/>
            <person name="Zhao L."/>
            <person name="Wei J."/>
            <person name="Que T."/>
            <person name="Du C."/>
            <person name="Cheng J."/>
            <person name="Dai P."/>
            <person name="Han X."/>
            <person name="Huang E."/>
            <person name="Gao Y."/>
            <person name="Liu J."/>
            <person name="Shao H."/>
            <person name="Ye R."/>
            <person name="Li L."/>
            <person name="Wei W."/>
            <person name="Wang X."/>
            <person name="Wang C."/>
            <person name="Huo Q."/>
            <person name="Li W."/>
            <person name="Guo W."/>
            <person name="Chen H."/>
            <person name="Chen S."/>
            <person name="Zhou L."/>
            <person name="Zhou L."/>
            <person name="Ni X."/>
            <person name="Tian J."/>
            <person name="Zhou Y."/>
            <person name="Sheng Y."/>
            <person name="Liu T."/>
            <person name="Pan Y."/>
            <person name="Xia L."/>
            <person name="Li J."/>
            <person name="Zhao F."/>
            <person name="Cao W."/>
        </authorList>
    </citation>
    <scope>NUCLEOTIDE SEQUENCE</scope>
    <source>
        <strain evidence="1">Rsan-2018</strain>
        <tissue evidence="1">Larvae</tissue>
    </source>
</reference>
<dbReference type="Proteomes" id="UP000821837">
    <property type="component" value="Chromosome 11"/>
</dbReference>
<dbReference type="EMBL" id="JABSTV010001247">
    <property type="protein sequence ID" value="KAH7971983.1"/>
    <property type="molecule type" value="Genomic_DNA"/>
</dbReference>